<dbReference type="InterPro" id="IPR023210">
    <property type="entry name" value="NADP_OxRdtase_dom"/>
</dbReference>
<dbReference type="InterPro" id="IPR016024">
    <property type="entry name" value="ARM-type_fold"/>
</dbReference>
<gene>
    <name evidence="4" type="ORF">F0U60_19240</name>
</gene>
<evidence type="ECO:0000256" key="1">
    <source>
        <dbReference type="ARBA" id="ARBA00022737"/>
    </source>
</evidence>
<dbReference type="PANTHER" id="PTHR12697:SF5">
    <property type="entry name" value="DEOXYHYPUSINE HYDROXYLASE"/>
    <property type="match status" value="1"/>
</dbReference>
<keyword evidence="5" id="KW-1185">Reference proteome</keyword>
<dbReference type="Gene3D" id="1.25.10.10">
    <property type="entry name" value="Leucine-rich Repeat Variant"/>
    <property type="match status" value="3"/>
</dbReference>
<evidence type="ECO:0000313" key="5">
    <source>
        <dbReference type="Proteomes" id="UP001611383"/>
    </source>
</evidence>
<reference evidence="4 5" key="1">
    <citation type="submission" date="2019-08" db="EMBL/GenBank/DDBJ databases">
        <title>Archangium and Cystobacter genomes.</title>
        <authorList>
            <person name="Chen I.-C.K."/>
            <person name="Wielgoss S."/>
        </authorList>
    </citation>
    <scope>NUCLEOTIDE SEQUENCE [LARGE SCALE GENOMIC DNA]</scope>
    <source>
        <strain evidence="4 5">Cbm 6</strain>
    </source>
</reference>
<dbReference type="SMART" id="SM00567">
    <property type="entry name" value="EZ_HEAT"/>
    <property type="match status" value="9"/>
</dbReference>
<accession>A0ABY9WQV2</accession>
<keyword evidence="1" id="KW-0677">Repeat</keyword>
<dbReference type="Gene3D" id="3.20.20.100">
    <property type="entry name" value="NADP-dependent oxidoreductase domain"/>
    <property type="match status" value="1"/>
</dbReference>
<dbReference type="SUPFAM" id="SSF51430">
    <property type="entry name" value="NAD(P)-linked oxidoreductase"/>
    <property type="match status" value="1"/>
</dbReference>
<dbReference type="SUPFAM" id="SSF48371">
    <property type="entry name" value="ARM repeat"/>
    <property type="match status" value="1"/>
</dbReference>
<dbReference type="Pfam" id="PF02985">
    <property type="entry name" value="HEAT"/>
    <property type="match status" value="1"/>
</dbReference>
<evidence type="ECO:0000259" key="3">
    <source>
        <dbReference type="Pfam" id="PF00248"/>
    </source>
</evidence>
<dbReference type="Pfam" id="PF00248">
    <property type="entry name" value="Aldo_ket_red"/>
    <property type="match status" value="1"/>
</dbReference>
<dbReference type="InterPro" id="IPR004155">
    <property type="entry name" value="PBS_lyase_HEAT"/>
</dbReference>
<dbReference type="Pfam" id="PF13646">
    <property type="entry name" value="HEAT_2"/>
    <property type="match status" value="1"/>
</dbReference>
<feature type="region of interest" description="Disordered" evidence="2">
    <location>
        <begin position="989"/>
        <end position="1011"/>
    </location>
</feature>
<evidence type="ECO:0000313" key="4">
    <source>
        <dbReference type="EMBL" id="WNG46008.1"/>
    </source>
</evidence>
<name>A0ABY9WQV2_9BACT</name>
<protein>
    <recommendedName>
        <fullName evidence="3">NADP-dependent oxidoreductase domain-containing protein</fullName>
    </recommendedName>
</protein>
<evidence type="ECO:0000256" key="2">
    <source>
        <dbReference type="SAM" id="MobiDB-lite"/>
    </source>
</evidence>
<feature type="compositionally biased region" description="Polar residues" evidence="2">
    <location>
        <begin position="710"/>
        <end position="719"/>
    </location>
</feature>
<proteinExistence type="predicted"/>
<dbReference type="EMBL" id="CP043494">
    <property type="protein sequence ID" value="WNG46008.1"/>
    <property type="molecule type" value="Genomic_DNA"/>
</dbReference>
<sequence length="1011" mass="110369">MGSTSPGARPAASFSNTALLMMASMSGMSSTLPGRVESACMGSLDPAAVRLLDENAEVRREAVEALDTSVPPGRYALRQALLTDEDAEVRASAARRLGEARDDRFVPALLEALGDPLPSVRDRAWRALARMGAQSLLPQASRALREEPVWWVRRAAIRAAASVAGSGALELLLEALEDPFWRVRNAAVQALGWLGDAEPLVRQRVGAMAEGSRKGAVRAAAVYLEGVWSGVASSPGAPGSSSQPGPELFPRGMEALDNEDPAVVTARLERMPSSDVPVSALVKWLGDPHEPLRTLARRLLRERRDAEALRLAMRWLDEPRVPHAADEVRALLERLDLDDVALASRILDEPPRPGAVGHAAWLAARRAHAGLLERVRPLVQHPEPAVRRAALSGLVHDPESRVVVLAALEDPDEAVRGTILSAWERRPVAQDALETYARALVAFAPRARSPRERRAVAEAAALLEDEAVLSQALEDVEPSVRAVALAALAARGVLSDAEVRAASEHEDPWIRAAVLNVESARVACDDDPDLSVRRAAMSLLMSRRHELRPHEVRSVALAGSRLPDPWIRARAAGLLRAEGEREELSALLRLSLDTSPMVRAAAASALEVCETLDERLAGLLHGPEREQAEDLRVSAYTWLLRQADGAAFERLCAALRDSTEPARVASHLEALTLVFPDEAFEAVPDLHRRRPTRPQRGTASPARVVPEPSPHTSQRPLGQTGLNLSPLVLSGAHGLPARSLAEAHEAGVNAFFWEPRYAELTRFLRSGRIRRDGLVVVAGTYHSGAEAIRRDVRAALRLLRTDRLDVFLLFWVRSRERLDAENFEALEALRAEGKVRAFGFSTHHRDIALEALRQHPWPVVMTRHSAAHPGAEAAFFPEALARGTGVLTFTATCYGRLLRPAPGEPPDLPLPSAVDCYRYSLSQPGVGACLTAPRNHRELRQNLEVLERPWMMPDVLAAMRTHGERVRASNQRFNALVRQAPGGTRDTLLALLDEDEPPSDAPTQRMRRERG</sequence>
<organism evidence="4 5">
    <name type="scientific">Archangium minus</name>
    <dbReference type="NCBI Taxonomy" id="83450"/>
    <lineage>
        <taxon>Bacteria</taxon>
        <taxon>Pseudomonadati</taxon>
        <taxon>Myxococcota</taxon>
        <taxon>Myxococcia</taxon>
        <taxon>Myxococcales</taxon>
        <taxon>Cystobacterineae</taxon>
        <taxon>Archangiaceae</taxon>
        <taxon>Archangium</taxon>
    </lineage>
</organism>
<dbReference type="Proteomes" id="UP001611383">
    <property type="component" value="Chromosome"/>
</dbReference>
<dbReference type="InterPro" id="IPR011989">
    <property type="entry name" value="ARM-like"/>
</dbReference>
<dbReference type="PANTHER" id="PTHR12697">
    <property type="entry name" value="PBS LYASE HEAT-LIKE PROTEIN"/>
    <property type="match status" value="1"/>
</dbReference>
<dbReference type="InterPro" id="IPR000357">
    <property type="entry name" value="HEAT"/>
</dbReference>
<dbReference type="InterPro" id="IPR036812">
    <property type="entry name" value="NAD(P)_OxRdtase_dom_sf"/>
</dbReference>
<feature type="domain" description="NADP-dependent oxidoreductase" evidence="3">
    <location>
        <begin position="762"/>
        <end position="861"/>
    </location>
</feature>
<feature type="region of interest" description="Disordered" evidence="2">
    <location>
        <begin position="688"/>
        <end position="719"/>
    </location>
</feature>